<dbReference type="SUPFAM" id="SSF161219">
    <property type="entry name" value="CHY zinc finger-like"/>
    <property type="match status" value="1"/>
</dbReference>
<dbReference type="EMBL" id="JAUBDJ010000011">
    <property type="protein sequence ID" value="MDW0118258.1"/>
    <property type="molecule type" value="Genomic_DNA"/>
</dbReference>
<keyword evidence="6" id="KW-1185">Reference proteome</keyword>
<evidence type="ECO:0000256" key="3">
    <source>
        <dbReference type="ARBA" id="ARBA00022833"/>
    </source>
</evidence>
<accession>A0AAW9AF49</accession>
<organism evidence="5 6">
    <name type="scientific">Sporosarcina thermotolerans</name>
    <dbReference type="NCBI Taxonomy" id="633404"/>
    <lineage>
        <taxon>Bacteria</taxon>
        <taxon>Bacillati</taxon>
        <taxon>Bacillota</taxon>
        <taxon>Bacilli</taxon>
        <taxon>Bacillales</taxon>
        <taxon>Caryophanaceae</taxon>
        <taxon>Sporosarcina</taxon>
    </lineage>
</organism>
<dbReference type="AlphaFoldDB" id="A0AAW9AF49"/>
<dbReference type="GO" id="GO:0045041">
    <property type="term" value="P:protein import into mitochondrial intermembrane space"/>
    <property type="evidence" value="ECO:0007669"/>
    <property type="project" value="TreeGrafter"/>
</dbReference>
<dbReference type="InterPro" id="IPR008913">
    <property type="entry name" value="Znf_CHY"/>
</dbReference>
<evidence type="ECO:0000256" key="1">
    <source>
        <dbReference type="ARBA" id="ARBA00022723"/>
    </source>
</evidence>
<dbReference type="InterPro" id="IPR037274">
    <property type="entry name" value="Znf_CHY_sf"/>
</dbReference>
<dbReference type="Pfam" id="PF05495">
    <property type="entry name" value="zf-CHY"/>
    <property type="match status" value="1"/>
</dbReference>
<dbReference type="InterPro" id="IPR016694">
    <property type="entry name" value="UCP017292"/>
</dbReference>
<dbReference type="Proteomes" id="UP001271648">
    <property type="component" value="Unassembled WGS sequence"/>
</dbReference>
<dbReference type="PIRSF" id="PIRSF017292">
    <property type="entry name" value="UCP017292_Znf_CHY"/>
    <property type="match status" value="1"/>
</dbReference>
<evidence type="ECO:0000313" key="5">
    <source>
        <dbReference type="EMBL" id="MDW0118258.1"/>
    </source>
</evidence>
<evidence type="ECO:0000313" key="6">
    <source>
        <dbReference type="Proteomes" id="UP001271648"/>
    </source>
</evidence>
<evidence type="ECO:0000259" key="4">
    <source>
        <dbReference type="PROSITE" id="PS51266"/>
    </source>
</evidence>
<dbReference type="RefSeq" id="WP_283733285.1">
    <property type="nucleotide sequence ID" value="NZ_CP125968.1"/>
</dbReference>
<reference evidence="5 6" key="1">
    <citation type="submission" date="2023-06" db="EMBL/GenBank/DDBJ databases">
        <title>Sporosarcina sp. nov., isolated from Korean traditional fermented seafood 'Jeotgal'.</title>
        <authorList>
            <person name="Yang A.I."/>
            <person name="Shin N.-R."/>
        </authorList>
    </citation>
    <scope>NUCLEOTIDE SEQUENCE [LARGE SCALE GENOMIC DNA]</scope>
    <source>
        <strain evidence="5 6">KCTC43456</strain>
    </source>
</reference>
<keyword evidence="3" id="KW-0862">Zinc</keyword>
<evidence type="ECO:0000256" key="2">
    <source>
        <dbReference type="ARBA" id="ARBA00022771"/>
    </source>
</evidence>
<proteinExistence type="predicted"/>
<gene>
    <name evidence="5" type="ORF">QTL97_15095</name>
</gene>
<dbReference type="PANTHER" id="PTHR28082">
    <property type="entry name" value="ZINC FINGER PROTEIN"/>
    <property type="match status" value="1"/>
</dbReference>
<protein>
    <submittedName>
        <fullName evidence="5">CHY zinc finger protein</fullName>
    </submittedName>
</protein>
<dbReference type="InterPro" id="IPR052604">
    <property type="entry name" value="Mito_Tim_assembly_helper"/>
</dbReference>
<dbReference type="GO" id="GO:0008270">
    <property type="term" value="F:zinc ion binding"/>
    <property type="evidence" value="ECO:0007669"/>
    <property type="project" value="UniProtKB-KW"/>
</dbReference>
<comment type="caution">
    <text evidence="5">The sequence shown here is derived from an EMBL/GenBank/DDBJ whole genome shotgun (WGS) entry which is preliminary data.</text>
</comment>
<name>A0AAW9AF49_9BACL</name>
<keyword evidence="1" id="KW-0479">Metal-binding</keyword>
<feature type="domain" description="CHY-type" evidence="4">
    <location>
        <begin position="12"/>
        <end position="93"/>
    </location>
</feature>
<dbReference type="PANTHER" id="PTHR28082:SF1">
    <property type="entry name" value="HELPER OF TIM PROTEIN 13"/>
    <property type="match status" value="1"/>
</dbReference>
<dbReference type="PROSITE" id="PS51266">
    <property type="entry name" value="ZF_CHY"/>
    <property type="match status" value="1"/>
</dbReference>
<keyword evidence="2" id="KW-0863">Zinc-finger</keyword>
<sequence length="110" mass="12539">MNCQEHHVAGSVIDNETRCTHYHSILDIIAIKFYCCNTYFPCFQCHEEAGCGSPEVWPAEKFDEKAILCGCCGNELTVNEYQNCNSVCPYCTAKFNPGCSLHKRLYFEDH</sequence>